<dbReference type="STRING" id="1227456.C450_20856"/>
<dbReference type="Gene3D" id="3.40.50.300">
    <property type="entry name" value="P-loop containing nucleotide triphosphate hydrolases"/>
    <property type="match status" value="2"/>
</dbReference>
<dbReference type="InterPro" id="IPR002789">
    <property type="entry name" value="HerA_central"/>
</dbReference>
<feature type="region of interest" description="Disordered" evidence="1">
    <location>
        <begin position="469"/>
        <end position="488"/>
    </location>
</feature>
<dbReference type="SUPFAM" id="SSF47794">
    <property type="entry name" value="Rad51 N-terminal domain-like"/>
    <property type="match status" value="2"/>
</dbReference>
<evidence type="ECO:0000313" key="3">
    <source>
        <dbReference type="EMBL" id="EMA47808.1"/>
    </source>
</evidence>
<feature type="domain" description="Helicase HerA central" evidence="2">
    <location>
        <begin position="388"/>
        <end position="537"/>
    </location>
</feature>
<dbReference type="AlphaFoldDB" id="M0MR23"/>
<dbReference type="InterPro" id="IPR051162">
    <property type="entry name" value="T4SS_component"/>
</dbReference>
<accession>M0MR23</accession>
<dbReference type="PATRIC" id="fig|1227456.3.peg.4205"/>
<feature type="compositionally biased region" description="Acidic residues" evidence="1">
    <location>
        <begin position="883"/>
        <end position="893"/>
    </location>
</feature>
<dbReference type="Gene3D" id="1.10.150.20">
    <property type="entry name" value="5' to 3' exonuclease, C-terminal subdomain"/>
    <property type="match status" value="2"/>
</dbReference>
<gene>
    <name evidence="3" type="ORF">C450_20856</name>
</gene>
<dbReference type="PANTHER" id="PTHR30121">
    <property type="entry name" value="UNCHARACTERIZED PROTEIN YJGR-RELATED"/>
    <property type="match status" value="1"/>
</dbReference>
<comment type="caution">
    <text evidence="3">The sequence shown here is derived from an EMBL/GenBank/DDBJ whole genome shotgun (WGS) entry which is preliminary data.</text>
</comment>
<feature type="compositionally biased region" description="Acidic residues" evidence="1">
    <location>
        <begin position="479"/>
        <end position="488"/>
    </location>
</feature>
<feature type="compositionally biased region" description="Basic and acidic residues" evidence="1">
    <location>
        <begin position="828"/>
        <end position="837"/>
    </location>
</feature>
<dbReference type="SUPFAM" id="SSF52540">
    <property type="entry name" value="P-loop containing nucleoside triphosphate hydrolases"/>
    <property type="match status" value="1"/>
</dbReference>
<name>M0MR23_9EURY</name>
<dbReference type="OrthoDB" id="308309at2157"/>
<dbReference type="Proteomes" id="UP000011625">
    <property type="component" value="Unassembled WGS sequence"/>
</dbReference>
<evidence type="ECO:0000313" key="4">
    <source>
        <dbReference type="Proteomes" id="UP000011625"/>
    </source>
</evidence>
<protein>
    <submittedName>
        <fullName evidence="3">Conjugation protein</fullName>
    </submittedName>
</protein>
<dbReference type="InterPro" id="IPR027417">
    <property type="entry name" value="P-loop_NTPase"/>
</dbReference>
<feature type="region of interest" description="Disordered" evidence="1">
    <location>
        <begin position="828"/>
        <end position="939"/>
    </location>
</feature>
<proteinExistence type="predicted"/>
<feature type="compositionally biased region" description="Low complexity" evidence="1">
    <location>
        <begin position="846"/>
        <end position="873"/>
    </location>
</feature>
<dbReference type="GO" id="GO:0000166">
    <property type="term" value="F:nucleotide binding"/>
    <property type="evidence" value="ECO:0007669"/>
    <property type="project" value="InterPro"/>
</dbReference>
<feature type="region of interest" description="Disordered" evidence="1">
    <location>
        <begin position="994"/>
        <end position="1064"/>
    </location>
</feature>
<dbReference type="InterPro" id="IPR010995">
    <property type="entry name" value="DNA_repair_Rad51/TF_NusA_a-hlx"/>
</dbReference>
<feature type="compositionally biased region" description="Basic and acidic residues" evidence="1">
    <location>
        <begin position="915"/>
        <end position="934"/>
    </location>
</feature>
<evidence type="ECO:0000256" key="1">
    <source>
        <dbReference type="SAM" id="MobiDB-lite"/>
    </source>
</evidence>
<sequence length="1124" mass="123344">MNNEPDITDHSPDEELVNALSQWVAENDPLARAEFDRLRSMFVRTVGESVSHPLEGRTVHLREAEAEAFGSFACEYDVALAELDEAARYGDLHGYPLSDGGGWVPILVIADDSGGVVGAVRRIYESHQDLGDTSTSADLAHNRTVMTDGGTMPTESDSVADLNEDALVGLAADDEELAWRYKTALAPDSFKLHDECAEIDGDYFTKTLEVRDWPAKPCRGFFDDIVSFQMPKVDVTLTTHFSGENKRNANQELADSADSLKQRVKSLARNKWIPDYFVDTAVEEYADVKRTQNTISASEYSLYTAHTYIEVRAPDRDRLDTAIERIQARMQDVSAAAKELKYHPKEGYQTVAPACKNYLGGQTKMTGDGLARLMPWTASNLIEPGGIELGTNEDTGDPIILDLQNRETGFNVGVWGTIGSGKTTTLTRLLLRLKMKNPEMPLVIIDPKQEFAGFTWLFDGQTVKIGSNTGINPLQIEETPPEDLDEDGDEGPYRNAIRRAMDFVRSFYEYQSLPFEDVQDTWRDAIKEAYSRREITKDPSTHHRDSPTLKEDVFPILLEMLNDPEEFVLSGAEDVDTSVDGMEQRADKILHQHTGALQEGGEFEHLSEETSIDINNIDVLYLDLQNYENEVTAGLMMGPLLTSVLEQAKEIDEPMALAMDEFHYMLHNSSSLETLKQAYRHSRHSDLSMITATQSVEEFFTKNDEGERQLTDDASTLTNLMSVKIWHYLEEMNDEWADEFDLTDAEQRHVEDAATGEPTAQALLTLQKGGSYRLAVDYTDKLTPREFAVNQYDPTEAEDGTDPLAYLHNYTDRDDKDVTEWTWLGQDDAGHGSRTDQSHTGTELADGTTVTTDVADVDVTPTEANTDADAATDSPEQARGETPADEADGDESATAESEIGSDGPADEESAGFASRLKDSVSEAVGRNDQDKSEAVEDPELTDIHGTITVRMAGNLRAAGYGSVEDFFEADNAALAEVEGLDVTKAAFLRRQAAEPLGRSKSIVESPEATDKRENAEIDGQQPEEAQSSDSPDADESADTAGQVSADESGQPALTDIQEIGDDRADMLREAGFETVEDVATANESTLTDVKGIGGARAATIVESASSLVDEQAEGAVAGTAGGDD</sequence>
<dbReference type="PANTHER" id="PTHR30121:SF6">
    <property type="entry name" value="SLR6007 PROTEIN"/>
    <property type="match status" value="1"/>
</dbReference>
<evidence type="ECO:0000259" key="2">
    <source>
        <dbReference type="Pfam" id="PF01935"/>
    </source>
</evidence>
<keyword evidence="4" id="KW-1185">Reference proteome</keyword>
<dbReference type="RefSeq" id="WP_005047109.1">
    <property type="nucleotide sequence ID" value="NZ_AOME01000108.1"/>
</dbReference>
<dbReference type="Pfam" id="PF01935">
    <property type="entry name" value="DUF87"/>
    <property type="match status" value="1"/>
</dbReference>
<dbReference type="Pfam" id="PF14520">
    <property type="entry name" value="HHH_5"/>
    <property type="match status" value="2"/>
</dbReference>
<organism evidence="3 4">
    <name type="scientific">Halococcus salifodinae DSM 8989</name>
    <dbReference type="NCBI Taxonomy" id="1227456"/>
    <lineage>
        <taxon>Archaea</taxon>
        <taxon>Methanobacteriati</taxon>
        <taxon>Methanobacteriota</taxon>
        <taxon>Stenosarchaea group</taxon>
        <taxon>Halobacteria</taxon>
        <taxon>Halobacteriales</taxon>
        <taxon>Halococcaceae</taxon>
        <taxon>Halococcus</taxon>
    </lineage>
</organism>
<dbReference type="EMBL" id="AOME01000108">
    <property type="protein sequence ID" value="EMA47808.1"/>
    <property type="molecule type" value="Genomic_DNA"/>
</dbReference>
<reference evidence="3 4" key="1">
    <citation type="journal article" date="2014" name="PLoS Genet.">
        <title>Phylogenetically driven sequencing of extremely halophilic archaea reveals strategies for static and dynamic osmo-response.</title>
        <authorList>
            <person name="Becker E.A."/>
            <person name="Seitzer P.M."/>
            <person name="Tritt A."/>
            <person name="Larsen D."/>
            <person name="Krusor M."/>
            <person name="Yao A.I."/>
            <person name="Wu D."/>
            <person name="Madern D."/>
            <person name="Eisen J.A."/>
            <person name="Darling A.E."/>
            <person name="Facciotti M.T."/>
        </authorList>
    </citation>
    <scope>NUCLEOTIDE SEQUENCE [LARGE SCALE GENOMIC DNA]</scope>
    <source>
        <strain evidence="3 4">DSM 8989</strain>
    </source>
</reference>